<proteinExistence type="predicted"/>
<comment type="caution">
    <text evidence="2">The sequence shown here is derived from an EMBL/GenBank/DDBJ whole genome shotgun (WGS) entry which is preliminary data.</text>
</comment>
<dbReference type="EMBL" id="JACIGY010000008">
    <property type="protein sequence ID" value="MBB4414131.1"/>
    <property type="molecule type" value="Genomic_DNA"/>
</dbReference>
<keyword evidence="1" id="KW-0812">Transmembrane</keyword>
<sequence length="52" mass="5609">MRISGGVVLLVIPIIAILLFGVSVSWTRLQSVDRTFTSSIGPQSDMPQPARP</sequence>
<dbReference type="Proteomes" id="UP000524535">
    <property type="component" value="Unassembled WGS sequence"/>
</dbReference>
<dbReference type="AlphaFoldDB" id="A0A7W4XIC9"/>
<evidence type="ECO:0000313" key="4">
    <source>
        <dbReference type="EMBL" id="MBB4448746.1"/>
    </source>
</evidence>
<dbReference type="Proteomes" id="UP000520770">
    <property type="component" value="Unassembled WGS sequence"/>
</dbReference>
<protein>
    <submittedName>
        <fullName evidence="2">Uncharacterized protein</fullName>
    </submittedName>
</protein>
<feature type="transmembrane region" description="Helical" evidence="1">
    <location>
        <begin position="7"/>
        <end position="26"/>
    </location>
</feature>
<gene>
    <name evidence="3" type="ORF">GGE31_004669</name>
    <name evidence="2" type="ORF">GGE33_004656</name>
    <name evidence="4" type="ORF">GGE35_004592</name>
</gene>
<keyword evidence="1" id="KW-1133">Transmembrane helix</keyword>
<keyword evidence="6" id="KW-1185">Reference proteome</keyword>
<evidence type="ECO:0000313" key="5">
    <source>
        <dbReference type="Proteomes" id="UP000520770"/>
    </source>
</evidence>
<reference evidence="5 6" key="1">
    <citation type="submission" date="2020-08" db="EMBL/GenBank/DDBJ databases">
        <title>Genomic Encyclopedia of Type Strains, Phase IV (KMG-V): Genome sequencing to study the core and pangenomes of soil and plant-associated prokaryotes.</title>
        <authorList>
            <person name="Whitman W."/>
        </authorList>
    </citation>
    <scope>NUCLEOTIDE SEQUENCE [LARGE SCALE GENOMIC DNA]</scope>
    <source>
        <strain evidence="3 6">SEMIA 444</strain>
        <strain evidence="2 5">SEMIA 448</strain>
        <strain evidence="4 7">SEMIA 452</strain>
    </source>
</reference>
<dbReference type="Proteomes" id="UP000576087">
    <property type="component" value="Unassembled WGS sequence"/>
</dbReference>
<evidence type="ECO:0000313" key="7">
    <source>
        <dbReference type="Proteomes" id="UP000576087"/>
    </source>
</evidence>
<dbReference type="EMBL" id="JACIHM010000008">
    <property type="protein sequence ID" value="MBB4448746.1"/>
    <property type="molecule type" value="Genomic_DNA"/>
</dbReference>
<evidence type="ECO:0000256" key="1">
    <source>
        <dbReference type="SAM" id="Phobius"/>
    </source>
</evidence>
<accession>A0A7W4XIC9</accession>
<evidence type="ECO:0000313" key="2">
    <source>
        <dbReference type="EMBL" id="MBB4350882.1"/>
    </source>
</evidence>
<name>A0A7W4XIC9_9HYPH</name>
<evidence type="ECO:0000313" key="3">
    <source>
        <dbReference type="EMBL" id="MBB4414131.1"/>
    </source>
</evidence>
<dbReference type="RefSeq" id="WP_183686332.1">
    <property type="nucleotide sequence ID" value="NZ_JACIGW010000007.1"/>
</dbReference>
<keyword evidence="1" id="KW-0472">Membrane</keyword>
<dbReference type="EMBL" id="JACIGW010000007">
    <property type="protein sequence ID" value="MBB4350882.1"/>
    <property type="molecule type" value="Genomic_DNA"/>
</dbReference>
<evidence type="ECO:0000313" key="6">
    <source>
        <dbReference type="Proteomes" id="UP000524535"/>
    </source>
</evidence>
<organism evidence="2 5">
    <name type="scientific">Aliirhizobium cellulosilyticum</name>
    <dbReference type="NCBI Taxonomy" id="393664"/>
    <lineage>
        <taxon>Bacteria</taxon>
        <taxon>Pseudomonadati</taxon>
        <taxon>Pseudomonadota</taxon>
        <taxon>Alphaproteobacteria</taxon>
        <taxon>Hyphomicrobiales</taxon>
        <taxon>Rhizobiaceae</taxon>
        <taxon>Aliirhizobium</taxon>
    </lineage>
</organism>